<dbReference type="PANTHER" id="PTHR32114">
    <property type="entry name" value="ABC TRANSPORTER ABCH.3"/>
    <property type="match status" value="1"/>
</dbReference>
<accession>A0ABQ3GP28</accession>
<comment type="caution">
    <text evidence="3">The sequence shown here is derived from an EMBL/GenBank/DDBJ whole genome shotgun (WGS) entry which is preliminary data.</text>
</comment>
<feature type="coiled-coil region" evidence="1">
    <location>
        <begin position="546"/>
        <end position="573"/>
    </location>
</feature>
<dbReference type="Proteomes" id="UP000610203">
    <property type="component" value="Unassembled WGS sequence"/>
</dbReference>
<dbReference type="InterPro" id="IPR038729">
    <property type="entry name" value="Rad50/SbcC_AAA"/>
</dbReference>
<protein>
    <submittedName>
        <fullName evidence="3">Nuclease SbcCD subunit C</fullName>
    </submittedName>
</protein>
<dbReference type="Pfam" id="PF13476">
    <property type="entry name" value="AAA_23"/>
    <property type="match status" value="1"/>
</dbReference>
<dbReference type="Pfam" id="PF13558">
    <property type="entry name" value="SbcC_Walker_B"/>
    <property type="match status" value="1"/>
</dbReference>
<dbReference type="RefSeq" id="WP_189581917.1">
    <property type="nucleotide sequence ID" value="NZ_BMZR01000001.1"/>
</dbReference>
<feature type="domain" description="Rad50/SbcC-type AAA" evidence="2">
    <location>
        <begin position="5"/>
        <end position="209"/>
    </location>
</feature>
<name>A0ABQ3GP28_9GAMM</name>
<gene>
    <name evidence="3" type="primary">sbcC</name>
    <name evidence="3" type="ORF">GCM10016272_07780</name>
</gene>
<dbReference type="PANTHER" id="PTHR32114:SF2">
    <property type="entry name" value="ABC TRANSPORTER ABCH.3"/>
    <property type="match status" value="1"/>
</dbReference>
<dbReference type="InterPro" id="IPR027417">
    <property type="entry name" value="P-loop_NTPase"/>
</dbReference>
<dbReference type="SUPFAM" id="SSF52540">
    <property type="entry name" value="P-loop containing nucleoside triphosphate hydrolases"/>
    <property type="match status" value="2"/>
</dbReference>
<evidence type="ECO:0000313" key="3">
    <source>
        <dbReference type="EMBL" id="GHD28467.1"/>
    </source>
</evidence>
<dbReference type="Gene3D" id="3.40.50.300">
    <property type="entry name" value="P-loop containing nucleotide triphosphate hydrolases"/>
    <property type="match status" value="2"/>
</dbReference>
<evidence type="ECO:0000259" key="2">
    <source>
        <dbReference type="Pfam" id="PF13476"/>
    </source>
</evidence>
<evidence type="ECO:0000313" key="4">
    <source>
        <dbReference type="Proteomes" id="UP000610203"/>
    </source>
</evidence>
<keyword evidence="4" id="KW-1185">Reference proteome</keyword>
<feature type="coiled-coil region" evidence="1">
    <location>
        <begin position="1015"/>
        <end position="1049"/>
    </location>
</feature>
<organism evidence="3 4">
    <name type="scientific">Psychrobacter glaciei</name>
    <dbReference type="NCBI Taxonomy" id="619771"/>
    <lineage>
        <taxon>Bacteria</taxon>
        <taxon>Pseudomonadati</taxon>
        <taxon>Pseudomonadota</taxon>
        <taxon>Gammaproteobacteria</taxon>
        <taxon>Moraxellales</taxon>
        <taxon>Moraxellaceae</taxon>
        <taxon>Psychrobacter</taxon>
    </lineage>
</organism>
<reference evidence="4" key="1">
    <citation type="journal article" date="2019" name="Int. J. Syst. Evol. Microbiol.">
        <title>The Global Catalogue of Microorganisms (GCM) 10K type strain sequencing project: providing services to taxonomists for standard genome sequencing and annotation.</title>
        <authorList>
            <consortium name="The Broad Institute Genomics Platform"/>
            <consortium name="The Broad Institute Genome Sequencing Center for Infectious Disease"/>
            <person name="Wu L."/>
            <person name="Ma J."/>
        </authorList>
    </citation>
    <scope>NUCLEOTIDE SEQUENCE [LARGE SCALE GENOMIC DNA]</scope>
    <source>
        <strain evidence="4">KCTC 42280</strain>
    </source>
</reference>
<sequence>MRILELRLQNLNSLKGEWHIDFTDSAYLNDGIFAITGQTGAGKTTILDAICLALYAQTPRIETISKSSNEVMTRQTAECFAEVVIEINKTRYRCRWGQRRARNKADGNLQDATHEIANADTDEILDSALKKTKARIQTITGMDFEQFTRSIMLAQGGFAAFLKAKPDDRADILEKITGTDIYATISIRTFQKMRDEKAELTKLQAKLSGLQLLTPSENNEFQTQLASYRRQQHDYKTTMETLTQQINWLIDIERLHQTLTQQQTKLIDAQNHKAQFVPEAKKLHAALRALEIEAEFSKLYAKREQFKSLQQQKLVLDSKIPQQQAQLTEANAKVSSTQIAEQQVIAKWERERPIIIEVRKLDQHINSVRQSLTDKKQQRDGLAERLSQRQKELNTKQTVLTQLHEQQNKQQDYLSNHAQDGILANNDYGLAGFGRDANTLKTLLNKNALRLSEHKDNHTKLAELTQTLDNLVIRINDSTVTTSQTQKTLTELEHKRQELLAGKTAHQLHQQINQFSMQQQLLDNINRFYQQALALDADITQCNAEVAPLTSNIERHSQEYERLQTEIKRLQQHKSSQHAHLETLQTLAQLQDYFLALQDGIPCALCGSTEHPYHDSPPAEFANIMKAAAAGQDISKHEQIQCIRIAIEDLDKSIGQHDNILQDTREQQFRSQSELQALHQQIKNLHEQQASAQAQAQDAIKKLKITIDSSETQSNTLKTFKQLAASKLTLATRLNDLQEDKNYLAVMIADINDRLGQYEHLGSEIDAQKLRLKQIDDEQITLKQAQITIQSQQSILQQRLDSQRQDSASTFAEIEVLQQQMTTLLQPINFTLPISLVDSVTKQYLLEVVTVDACMSELTALYRLLQDKLKAWTQAQDGVNHALQQMVVLTTEYDALSRQEVEIIEQCTELDHTIVTEQQSFDALTHARQELSSAPDIDAIEQQLQDTLKQATASLANARQQSETAHQQLKHTKNSCDEVANAIKESLLQQQQLDKQFAQLLIQQDFANEDSFLAAQLHRSEREQLQQQNNTLNNNVTLLQNRIADNERALQDKTLNHDGKQDLTDLTLEALQTQQKETQQYYDDIGMKIGAIQQILTNDAANQNQNIEQRRAIEAQQQRSQIWEQLNQLIGQSDGKKYRTFAQGLTFQVMISHANLQLEKMSNRYLLIHDEDSPLELNIIDNYQGGDIRSTKNLSGGEGFIISLALALGLSQMASHNIRVDSLFLDEGFGTLDEESLDIALDTLTSLQQEGKLIGIISHVQALKDRILTQIKVEKLSGGFSQISGQGCQKVLS</sequence>
<dbReference type="EMBL" id="BMZR01000001">
    <property type="protein sequence ID" value="GHD28467.1"/>
    <property type="molecule type" value="Genomic_DNA"/>
</dbReference>
<evidence type="ECO:0000256" key="1">
    <source>
        <dbReference type="SAM" id="Coils"/>
    </source>
</evidence>
<feature type="coiled-coil region" evidence="1">
    <location>
        <begin position="941"/>
        <end position="975"/>
    </location>
</feature>
<feature type="coiled-coil region" evidence="1">
    <location>
        <begin position="675"/>
        <end position="713"/>
    </location>
</feature>
<proteinExistence type="predicted"/>
<keyword evidence="1" id="KW-0175">Coiled coil</keyword>